<keyword evidence="1" id="KW-1133">Transmembrane helix</keyword>
<dbReference type="OrthoDB" id="5953908at2"/>
<accession>A0A3S0RL31</accession>
<feature type="transmembrane region" description="Helical" evidence="1">
    <location>
        <begin position="100"/>
        <end position="120"/>
    </location>
</feature>
<proteinExistence type="predicted"/>
<keyword evidence="1" id="KW-0472">Membrane</keyword>
<keyword evidence="3" id="KW-1185">Reference proteome</keyword>
<dbReference type="RefSeq" id="WP_126684179.1">
    <property type="nucleotide sequence ID" value="NZ_RYYV01000005.1"/>
</dbReference>
<keyword evidence="1" id="KW-0812">Transmembrane</keyword>
<dbReference type="AlphaFoldDB" id="A0A3S0RL31"/>
<name>A0A3S0RL31_9GAMM</name>
<feature type="transmembrane region" description="Helical" evidence="1">
    <location>
        <begin position="66"/>
        <end position="88"/>
    </location>
</feature>
<feature type="transmembrane region" description="Helical" evidence="1">
    <location>
        <begin position="140"/>
        <end position="161"/>
    </location>
</feature>
<comment type="caution">
    <text evidence="2">The sequence shown here is derived from an EMBL/GenBank/DDBJ whole genome shotgun (WGS) entry which is preliminary data.</text>
</comment>
<evidence type="ECO:0000256" key="1">
    <source>
        <dbReference type="SAM" id="Phobius"/>
    </source>
</evidence>
<organism evidence="2 3">
    <name type="scientific">Dyella choica</name>
    <dbReference type="NCBI Taxonomy" id="1927959"/>
    <lineage>
        <taxon>Bacteria</taxon>
        <taxon>Pseudomonadati</taxon>
        <taxon>Pseudomonadota</taxon>
        <taxon>Gammaproteobacteria</taxon>
        <taxon>Lysobacterales</taxon>
        <taxon>Rhodanobacteraceae</taxon>
        <taxon>Dyella</taxon>
    </lineage>
</organism>
<dbReference type="Proteomes" id="UP000274358">
    <property type="component" value="Unassembled WGS sequence"/>
</dbReference>
<evidence type="ECO:0000313" key="2">
    <source>
        <dbReference type="EMBL" id="RUL76619.1"/>
    </source>
</evidence>
<reference evidence="2 3" key="1">
    <citation type="submission" date="2018-12" db="EMBL/GenBank/DDBJ databases">
        <title>Dyella dinghuensis sp. nov. DHOA06 and Dyella choica sp. nov. 4M-K27, isolated from forest soil.</title>
        <authorList>
            <person name="Qiu L.-H."/>
            <person name="Gao Z.-H."/>
        </authorList>
    </citation>
    <scope>NUCLEOTIDE SEQUENCE [LARGE SCALE GENOMIC DNA]</scope>
    <source>
        <strain evidence="2 3">4M-K27</strain>
    </source>
</reference>
<dbReference type="EMBL" id="RYYV01000005">
    <property type="protein sequence ID" value="RUL76619.1"/>
    <property type="molecule type" value="Genomic_DNA"/>
</dbReference>
<protein>
    <submittedName>
        <fullName evidence="2">Uncharacterized protein</fullName>
    </submittedName>
</protein>
<gene>
    <name evidence="2" type="ORF">EKH80_07770</name>
</gene>
<sequence length="176" mass="20005">MLISRFDSDLHSRKPGFAWWRMFTWIMLLVAGFLGSQYLRHAQQVWAELHKLPASDAEQALGLRFMLGWDLGYLAAAFVVIIATAGCILRQPWARSVLRVVALVLGVWLAFRGVSLWHQWSALEQVGDSSVQQQLDAFKRPLLIALGMQVFAVPALIWLAWQLGQPAVRLQFRPRP</sequence>
<evidence type="ECO:0000313" key="3">
    <source>
        <dbReference type="Proteomes" id="UP000274358"/>
    </source>
</evidence>